<name>A0ABX2CR48_9CYAN</name>
<dbReference type="InterPro" id="IPR003594">
    <property type="entry name" value="HATPase_dom"/>
</dbReference>
<reference evidence="2 3" key="1">
    <citation type="journal article" date="2020" name="Sci. Rep.">
        <title>A novel cyanobacterial geosmin producer, revising GeoA distribution and dispersion patterns in Bacteria.</title>
        <authorList>
            <person name="Churro C."/>
            <person name="Semedo-Aguiar A.P."/>
            <person name="Silva A.D."/>
            <person name="Pereira-Leal J.B."/>
            <person name="Leite R.B."/>
        </authorList>
    </citation>
    <scope>NUCLEOTIDE SEQUENCE [LARGE SCALE GENOMIC DNA]</scope>
    <source>
        <strain evidence="2 3">IPMA8</strain>
    </source>
</reference>
<dbReference type="PANTHER" id="PTHR35801:SF1">
    <property type="entry name" value="PHOSPHOSERINE PHOSPHATASE RSBX"/>
    <property type="match status" value="1"/>
</dbReference>
<evidence type="ECO:0000259" key="1">
    <source>
        <dbReference type="SMART" id="SM00331"/>
    </source>
</evidence>
<dbReference type="GO" id="GO:0016787">
    <property type="term" value="F:hydrolase activity"/>
    <property type="evidence" value="ECO:0007669"/>
    <property type="project" value="UniProtKB-KW"/>
</dbReference>
<dbReference type="EMBL" id="SRRZ01000006">
    <property type="protein sequence ID" value="NQE32851.1"/>
    <property type="molecule type" value="Genomic_DNA"/>
</dbReference>
<dbReference type="Pfam" id="PF07228">
    <property type="entry name" value="SpoIIE"/>
    <property type="match status" value="1"/>
</dbReference>
<dbReference type="SMART" id="SM00331">
    <property type="entry name" value="PP2C_SIG"/>
    <property type="match status" value="1"/>
</dbReference>
<dbReference type="SUPFAM" id="SSF55874">
    <property type="entry name" value="ATPase domain of HSP90 chaperone/DNA topoisomerase II/histidine kinase"/>
    <property type="match status" value="1"/>
</dbReference>
<keyword evidence="3" id="KW-1185">Reference proteome</keyword>
<protein>
    <submittedName>
        <fullName evidence="2">Phosphoserine phosphatase RsbX</fullName>
        <ecNumber evidence="2">3.1.3.3</ecNumber>
    </submittedName>
</protein>
<evidence type="ECO:0000313" key="2">
    <source>
        <dbReference type="EMBL" id="NQE32851.1"/>
    </source>
</evidence>
<dbReference type="InterPro" id="IPR036890">
    <property type="entry name" value="HATPase_C_sf"/>
</dbReference>
<comment type="caution">
    <text evidence="2">The sequence shown here is derived from an EMBL/GenBank/DDBJ whole genome shotgun (WGS) entry which is preliminary data.</text>
</comment>
<feature type="domain" description="PPM-type phosphatase" evidence="1">
    <location>
        <begin position="145"/>
        <end position="335"/>
    </location>
</feature>
<evidence type="ECO:0000313" key="3">
    <source>
        <dbReference type="Proteomes" id="UP000702425"/>
    </source>
</evidence>
<dbReference type="EC" id="3.1.3.3" evidence="2"/>
<dbReference type="CDD" id="cd16934">
    <property type="entry name" value="HATPase_RsbT-like"/>
    <property type="match status" value="1"/>
</dbReference>
<dbReference type="Pfam" id="PF13581">
    <property type="entry name" value="HATPase_c_2"/>
    <property type="match status" value="1"/>
</dbReference>
<dbReference type="InterPro" id="IPR036457">
    <property type="entry name" value="PPM-type-like_dom_sf"/>
</dbReference>
<keyword evidence="2" id="KW-0378">Hydrolase</keyword>
<dbReference type="SUPFAM" id="SSF81606">
    <property type="entry name" value="PP2C-like"/>
    <property type="match status" value="1"/>
</dbReference>
<gene>
    <name evidence="2" type="primary">rsbX</name>
    <name evidence="2" type="ORF">E5S67_00568</name>
</gene>
<organism evidence="2 3">
    <name type="scientific">Microcoleus asticus IPMA8</name>
    <dbReference type="NCBI Taxonomy" id="2563858"/>
    <lineage>
        <taxon>Bacteria</taxon>
        <taxon>Bacillati</taxon>
        <taxon>Cyanobacteriota</taxon>
        <taxon>Cyanophyceae</taxon>
        <taxon>Oscillatoriophycideae</taxon>
        <taxon>Oscillatoriales</taxon>
        <taxon>Microcoleaceae</taxon>
        <taxon>Microcoleus</taxon>
        <taxon>Microcoleus asticus</taxon>
    </lineage>
</organism>
<dbReference type="Gene3D" id="3.30.565.10">
    <property type="entry name" value="Histidine kinase-like ATPase, C-terminal domain"/>
    <property type="match status" value="1"/>
</dbReference>
<dbReference type="InterPro" id="IPR039248">
    <property type="entry name" value="Ptase_RsbX"/>
</dbReference>
<dbReference type="InterPro" id="IPR001932">
    <property type="entry name" value="PPM-type_phosphatase-like_dom"/>
</dbReference>
<proteinExistence type="predicted"/>
<dbReference type="RefSeq" id="WP_172185307.1">
    <property type="nucleotide sequence ID" value="NZ_CAWPPK010000274.1"/>
</dbReference>
<dbReference type="Proteomes" id="UP000702425">
    <property type="component" value="Unassembled WGS sequence"/>
</dbReference>
<dbReference type="PANTHER" id="PTHR35801">
    <property type="entry name" value="PHOSPHOSERINE PHOSPHATASE RSBX"/>
    <property type="match status" value="1"/>
</dbReference>
<sequence length="339" mass="36605">MRDAIALPVTEESQVGEARRIAVALAAELEFNETDRGKVAIVITEAAKNLVKHGREGELLLRTLKTAAGCSIEIIALDRGQGMANVALCLRDGFSTAGTPGTGLGAIKRLSTFFDIHSVPKLGTALLMRLEPTQNSREASQNSNYLEFGVVHLPKTGEEICGDSWAAENHLDKNLILVADGLGYGDLAQEASQEAVRVFEENAKLGPKAILEKAHAALKNTRGAAAAIAQIDRTQQTICFAGIGNISGVVVTDNQTRSMVSYNGTVGHMMRKVAEFVYPWSQQSLLIMHSDGLAAQWNLNRYPGLASRHPALIAAVLYRDFKRTRDDMTVIVAKVREAA</sequence>
<accession>A0ABX2CR48</accession>
<dbReference type="Gene3D" id="3.60.40.10">
    <property type="entry name" value="PPM-type phosphatase domain"/>
    <property type="match status" value="1"/>
</dbReference>